<dbReference type="OrthoDB" id="7825421at2759"/>
<dbReference type="AlphaFoldDB" id="A0A6P8XMA6"/>
<evidence type="ECO:0000313" key="2">
    <source>
        <dbReference type="RefSeq" id="XP_034114093.2"/>
    </source>
</evidence>
<sequence length="266" mass="31326">MSVNSSGSSEKLNTIRIVAFHYFASHYKQLYKWLETIATLELEYEGRITFEIRDIKNINNFHRSLDSANFGSYRANVAPRLYGVDKDGFIYTMHMLFSYKYIRDFCDKLLEGKVFEAIVLGSAKEFDLPPRNFYHLINQSSKDLFVMFYDPAWYQCTLQLGKLRKLTKILVNEEINIVIVNRGQQNYLGIDVDTWSESSCFEGITRFVTKRTNGWISNTERPHDSFRGYLRYIAKHINPELKEYNKEGESRYPDKAIVDLQYLFEL</sequence>
<dbReference type="RefSeq" id="XP_034114093.2">
    <property type="nucleotide sequence ID" value="XM_034258202.2"/>
</dbReference>
<protein>
    <submittedName>
        <fullName evidence="2">Uncharacterized protein LOC117574368</fullName>
    </submittedName>
</protein>
<accession>A0A6P8XMA6</accession>
<organism evidence="1 2">
    <name type="scientific">Drosophila albomicans</name>
    <name type="common">Fruit fly</name>
    <dbReference type="NCBI Taxonomy" id="7291"/>
    <lineage>
        <taxon>Eukaryota</taxon>
        <taxon>Metazoa</taxon>
        <taxon>Ecdysozoa</taxon>
        <taxon>Arthropoda</taxon>
        <taxon>Hexapoda</taxon>
        <taxon>Insecta</taxon>
        <taxon>Pterygota</taxon>
        <taxon>Neoptera</taxon>
        <taxon>Endopterygota</taxon>
        <taxon>Diptera</taxon>
        <taxon>Brachycera</taxon>
        <taxon>Muscomorpha</taxon>
        <taxon>Ephydroidea</taxon>
        <taxon>Drosophilidae</taxon>
        <taxon>Drosophila</taxon>
    </lineage>
</organism>
<dbReference type="GeneID" id="117574368"/>
<keyword evidence="1" id="KW-1185">Reference proteome</keyword>
<dbReference type="Proteomes" id="UP000515160">
    <property type="component" value="Chromosome 2R"/>
</dbReference>
<evidence type="ECO:0000313" key="1">
    <source>
        <dbReference type="Proteomes" id="UP000515160"/>
    </source>
</evidence>
<proteinExistence type="predicted"/>
<reference evidence="2" key="1">
    <citation type="submission" date="2025-08" db="UniProtKB">
        <authorList>
            <consortium name="RefSeq"/>
        </authorList>
    </citation>
    <scope>IDENTIFICATION</scope>
    <source>
        <strain evidence="2">15112-1751.03</strain>
        <tissue evidence="2">Whole Adult</tissue>
    </source>
</reference>
<name>A0A6P8XMA6_DROAB</name>
<gene>
    <name evidence="2" type="primary">LOC117574368</name>
</gene>